<organism evidence="6 7">
    <name type="scientific">Candida theae</name>
    <dbReference type="NCBI Taxonomy" id="1198502"/>
    <lineage>
        <taxon>Eukaryota</taxon>
        <taxon>Fungi</taxon>
        <taxon>Dikarya</taxon>
        <taxon>Ascomycota</taxon>
        <taxon>Saccharomycotina</taxon>
        <taxon>Pichiomycetes</taxon>
        <taxon>Debaryomycetaceae</taxon>
        <taxon>Candida/Lodderomyces clade</taxon>
        <taxon>Candida</taxon>
    </lineage>
</organism>
<evidence type="ECO:0000313" key="6">
    <source>
        <dbReference type="EMBL" id="KAI5960893.1"/>
    </source>
</evidence>
<dbReference type="GO" id="GO:0070402">
    <property type="term" value="F:NADPH binding"/>
    <property type="evidence" value="ECO:0007669"/>
    <property type="project" value="TreeGrafter"/>
</dbReference>
<dbReference type="InterPro" id="IPR013154">
    <property type="entry name" value="ADH-like_N"/>
</dbReference>
<reference evidence="6 7" key="1">
    <citation type="journal article" date="2022" name="DNA Res.">
        <title>Genome analysis of five recently described species of the CUG-Ser clade uncovers Candida theae as a new hybrid lineage with pathogenic potential in the Candida parapsilosis species complex.</title>
        <authorList>
            <person name="Mixao V."/>
            <person name="Del Olmo V."/>
            <person name="Hegedusova E."/>
            <person name="Saus E."/>
            <person name="Pryszcz L."/>
            <person name="Cillingova A."/>
            <person name="Nosek J."/>
            <person name="Gabaldon T."/>
        </authorList>
    </citation>
    <scope>NUCLEOTIDE SEQUENCE [LARGE SCALE GENOMIC DNA]</scope>
    <source>
        <strain evidence="6 7">CBS 12239</strain>
    </source>
</reference>
<keyword evidence="2" id="KW-0560">Oxidoreductase</keyword>
<dbReference type="Gene3D" id="3.40.50.720">
    <property type="entry name" value="NAD(P)-binding Rossmann-like Domain"/>
    <property type="match status" value="1"/>
</dbReference>
<dbReference type="GO" id="GO:0005829">
    <property type="term" value="C:cytosol"/>
    <property type="evidence" value="ECO:0007669"/>
    <property type="project" value="TreeGrafter"/>
</dbReference>
<sequence>MSHTLPKTQKVILINDIGDFDKIQYVTDFPTPTIASDKDIIVKNAYSGINFIEAYFRKGVYPLPAKPYVFGREASGEVVAVGSSVSNLKVGDKIAYLSPSTFAQYTKITDAHIQYVKLPSSVSDKDLEVYGSLLLQGLTALTFINEAYKVEKGDFVLVWAAAGGVGKILVQLISQLGAHVIAVASTKEKLELAKSFGAEYLIDANSDDIDNQVDKITNGKGVAASFDSVGKDTFYTSLNSLARKGTFVSYGNSSGPVTPFPLALLSPKNVKLLRPSLNAYIYTPEEWQHYSKWLVDLYQSGKLKFDIYKVYDLKDYKQAAQDLEGRKTHGKLTLKIPQE</sequence>
<feature type="domain" description="Enoyl reductase (ER)" evidence="5">
    <location>
        <begin position="18"/>
        <end position="334"/>
    </location>
</feature>
<dbReference type="InterPro" id="IPR002364">
    <property type="entry name" value="Quin_OxRdtase/zeta-crystal_CS"/>
</dbReference>
<dbReference type="InterPro" id="IPR011032">
    <property type="entry name" value="GroES-like_sf"/>
</dbReference>
<evidence type="ECO:0000313" key="7">
    <source>
        <dbReference type="Proteomes" id="UP001204833"/>
    </source>
</evidence>
<gene>
    <name evidence="6" type="ORF">KGF57_001825</name>
</gene>
<dbReference type="AlphaFoldDB" id="A0AAD5FZJ5"/>
<dbReference type="CDD" id="cd05286">
    <property type="entry name" value="QOR2"/>
    <property type="match status" value="1"/>
</dbReference>
<name>A0AAD5FZJ5_9ASCO</name>
<dbReference type="PANTHER" id="PTHR48106:SF13">
    <property type="entry name" value="QUINONE OXIDOREDUCTASE-RELATED"/>
    <property type="match status" value="1"/>
</dbReference>
<accession>A0AAD5FZJ5</accession>
<dbReference type="InterPro" id="IPR013149">
    <property type="entry name" value="ADH-like_C"/>
</dbReference>
<dbReference type="Pfam" id="PF08240">
    <property type="entry name" value="ADH_N"/>
    <property type="match status" value="1"/>
</dbReference>
<dbReference type="InterPro" id="IPR036291">
    <property type="entry name" value="NAD(P)-bd_dom_sf"/>
</dbReference>
<dbReference type="GO" id="GO:0003960">
    <property type="term" value="F:quinone reductase (NADPH) activity"/>
    <property type="evidence" value="ECO:0007669"/>
    <property type="project" value="InterPro"/>
</dbReference>
<dbReference type="GO" id="GO:0008270">
    <property type="term" value="F:zinc ion binding"/>
    <property type="evidence" value="ECO:0007669"/>
    <property type="project" value="InterPro"/>
</dbReference>
<evidence type="ECO:0000256" key="1">
    <source>
        <dbReference type="ARBA" id="ARBA00022857"/>
    </source>
</evidence>
<dbReference type="RefSeq" id="XP_051609646.1">
    <property type="nucleotide sequence ID" value="XM_051751072.1"/>
</dbReference>
<dbReference type="Proteomes" id="UP001204833">
    <property type="component" value="Unassembled WGS sequence"/>
</dbReference>
<dbReference type="GeneID" id="76149884"/>
<dbReference type="InterPro" id="IPR047618">
    <property type="entry name" value="QOR-like"/>
</dbReference>
<dbReference type="SUPFAM" id="SSF50129">
    <property type="entry name" value="GroES-like"/>
    <property type="match status" value="1"/>
</dbReference>
<evidence type="ECO:0000256" key="2">
    <source>
        <dbReference type="ARBA" id="ARBA00023002"/>
    </source>
</evidence>
<keyword evidence="7" id="KW-1185">Reference proteome</keyword>
<dbReference type="FunFam" id="3.40.50.720:FF:000053">
    <property type="entry name" value="Quinone oxidoreductase 1"/>
    <property type="match status" value="1"/>
</dbReference>
<dbReference type="GO" id="GO:0035925">
    <property type="term" value="F:mRNA 3'-UTR AU-rich region binding"/>
    <property type="evidence" value="ECO:0007669"/>
    <property type="project" value="TreeGrafter"/>
</dbReference>
<evidence type="ECO:0000256" key="3">
    <source>
        <dbReference type="ARBA" id="ARBA00043088"/>
    </source>
</evidence>
<dbReference type="Gene3D" id="3.90.180.10">
    <property type="entry name" value="Medium-chain alcohol dehydrogenases, catalytic domain"/>
    <property type="match status" value="1"/>
</dbReference>
<dbReference type="Pfam" id="PF00107">
    <property type="entry name" value="ADH_zinc_N"/>
    <property type="match status" value="1"/>
</dbReference>
<protein>
    <recommendedName>
        <fullName evidence="4">Probable quinone oxidoreductase</fullName>
    </recommendedName>
    <alternativeName>
        <fullName evidence="3">NADPH:quinone reductase</fullName>
    </alternativeName>
</protein>
<dbReference type="EMBL" id="JAIHNG010000083">
    <property type="protein sequence ID" value="KAI5960893.1"/>
    <property type="molecule type" value="Genomic_DNA"/>
</dbReference>
<evidence type="ECO:0000256" key="4">
    <source>
        <dbReference type="ARBA" id="ARBA00070796"/>
    </source>
</evidence>
<dbReference type="InterPro" id="IPR020843">
    <property type="entry name" value="ER"/>
</dbReference>
<dbReference type="PROSITE" id="PS01162">
    <property type="entry name" value="QOR_ZETA_CRYSTAL"/>
    <property type="match status" value="1"/>
</dbReference>
<keyword evidence="1" id="KW-0521">NADP</keyword>
<dbReference type="PANTHER" id="PTHR48106">
    <property type="entry name" value="QUINONE OXIDOREDUCTASE PIG3-RELATED"/>
    <property type="match status" value="1"/>
</dbReference>
<evidence type="ECO:0000259" key="5">
    <source>
        <dbReference type="SMART" id="SM00829"/>
    </source>
</evidence>
<dbReference type="SMART" id="SM00829">
    <property type="entry name" value="PKS_ER"/>
    <property type="match status" value="1"/>
</dbReference>
<proteinExistence type="predicted"/>
<comment type="caution">
    <text evidence="6">The sequence shown here is derived from an EMBL/GenBank/DDBJ whole genome shotgun (WGS) entry which is preliminary data.</text>
</comment>
<dbReference type="SUPFAM" id="SSF51735">
    <property type="entry name" value="NAD(P)-binding Rossmann-fold domains"/>
    <property type="match status" value="1"/>
</dbReference>